<dbReference type="CDD" id="cd03784">
    <property type="entry name" value="GT1_Gtf-like"/>
    <property type="match status" value="1"/>
</dbReference>
<evidence type="ECO:0000313" key="2">
    <source>
        <dbReference type="EMBL" id="KAB8279131.1"/>
    </source>
</evidence>
<dbReference type="Proteomes" id="UP000326289">
    <property type="component" value="Unassembled WGS sequence"/>
</dbReference>
<sequence>MSHPHWVLSCKPGWSHFRTLCVLAVRIVSFRPITVTIVISNRPGLVDQVTAELRRCLHEQIDQEASCIERISILAVPIDQSDPDGAFSSAWQALRDEVPIARRLKDNLLVAVPLPSLVILDGFQLSWMRIIRAQGDGKAPPILQWMMGFSAGFVRMCGPADLGGRGDALRSLELRDCLEATKPCGRLVHIPGLPPMYDWEFFPWDHGAKSEIILAAEAQEADGLLTNSSIAYDGKECLDGISEWVARRGDRKTFHLGPMMPFRPGATRFSQSVIDAELSSMPNGDSAKSLQFLDQVLENYGPRSLVYISFGTEQWPESLDQIQALLNTLAQRRIPFLLTYVSPAAQLPAGAQAQFSDLGLFVRYGPQQAILGHQATGWFLTHGGMNGTMEALSQGVPLIGWPFSVDQPVNIARLTRVLDVGFELMEVRSGVNGLQPVHFRNHKPSGTTAALEKELAEVFDAMVGEEGNKRRANAERVRDDMARSWLEGGSARNEFENFLDFWMKA</sequence>
<dbReference type="Gene3D" id="3.40.50.2000">
    <property type="entry name" value="Glycogen Phosphorylase B"/>
    <property type="match status" value="2"/>
</dbReference>
<keyword evidence="1" id="KW-0808">Transferase</keyword>
<proteinExistence type="predicted"/>
<dbReference type="PANTHER" id="PTHR48045:SF34">
    <property type="entry name" value="ISOFLAVONE 7-O-GLUCOSYLTRANSFERASE 1-LIKE"/>
    <property type="match status" value="1"/>
</dbReference>
<accession>A0A5N6JJN9</accession>
<dbReference type="SUPFAM" id="SSF53756">
    <property type="entry name" value="UDP-Glycosyltransferase/glycogen phosphorylase"/>
    <property type="match status" value="1"/>
</dbReference>
<dbReference type="GO" id="GO:0008194">
    <property type="term" value="F:UDP-glycosyltransferase activity"/>
    <property type="evidence" value="ECO:0007669"/>
    <property type="project" value="InterPro"/>
</dbReference>
<dbReference type="AlphaFoldDB" id="A0A5N6JJN9"/>
<organism evidence="2 3">
    <name type="scientific">Aspergillus minisclerotigenes</name>
    <dbReference type="NCBI Taxonomy" id="656917"/>
    <lineage>
        <taxon>Eukaryota</taxon>
        <taxon>Fungi</taxon>
        <taxon>Dikarya</taxon>
        <taxon>Ascomycota</taxon>
        <taxon>Pezizomycotina</taxon>
        <taxon>Eurotiomycetes</taxon>
        <taxon>Eurotiomycetidae</taxon>
        <taxon>Eurotiales</taxon>
        <taxon>Aspergillaceae</taxon>
        <taxon>Aspergillus</taxon>
        <taxon>Aspergillus subgen. Circumdati</taxon>
    </lineage>
</organism>
<protein>
    <recommendedName>
        <fullName evidence="4">UDP-Glycosyltransferase/glycogen phosphorylase</fullName>
    </recommendedName>
</protein>
<evidence type="ECO:0000256" key="1">
    <source>
        <dbReference type="ARBA" id="ARBA00022679"/>
    </source>
</evidence>
<gene>
    <name evidence="2" type="ORF">BDV30DRAFT_233008</name>
</gene>
<dbReference type="EMBL" id="ML732765">
    <property type="protein sequence ID" value="KAB8279131.1"/>
    <property type="molecule type" value="Genomic_DNA"/>
</dbReference>
<evidence type="ECO:0000313" key="3">
    <source>
        <dbReference type="Proteomes" id="UP000326289"/>
    </source>
</evidence>
<dbReference type="Pfam" id="PF00201">
    <property type="entry name" value="UDPGT"/>
    <property type="match status" value="1"/>
</dbReference>
<keyword evidence="3" id="KW-1185">Reference proteome</keyword>
<dbReference type="PANTHER" id="PTHR48045">
    <property type="entry name" value="UDP-GLYCOSYLTRANSFERASE 72B1"/>
    <property type="match status" value="1"/>
</dbReference>
<name>A0A5N6JJN9_9EURO</name>
<evidence type="ECO:0008006" key="4">
    <source>
        <dbReference type="Google" id="ProtNLM"/>
    </source>
</evidence>
<dbReference type="InterPro" id="IPR002213">
    <property type="entry name" value="UDP_glucos_trans"/>
</dbReference>
<reference evidence="2 3" key="1">
    <citation type="submission" date="2019-04" db="EMBL/GenBank/DDBJ databases">
        <title>Fungal friends and foes A comparative genomics study of 23 Aspergillus species from section Flavi.</title>
        <authorList>
            <consortium name="DOE Joint Genome Institute"/>
            <person name="Kjaerbolling I."/>
            <person name="Vesth T.C."/>
            <person name="Frisvad J.C."/>
            <person name="Nybo J.L."/>
            <person name="Theobald S."/>
            <person name="Kildgaard S."/>
            <person name="Petersen T.I."/>
            <person name="Kuo A."/>
            <person name="Sato A."/>
            <person name="Lyhne E.K."/>
            <person name="Kogle M.E."/>
            <person name="Wiebenga A."/>
            <person name="Kun R.S."/>
            <person name="Lubbers R.J."/>
            <person name="Makela M.R."/>
            <person name="Barry K."/>
            <person name="Chovatia M."/>
            <person name="Clum A."/>
            <person name="Daum C."/>
            <person name="Haridas S."/>
            <person name="He G."/>
            <person name="LaButti K."/>
            <person name="Lipzen A."/>
            <person name="Mondo S."/>
            <person name="Pangilinan J."/>
            <person name="Riley R."/>
            <person name="Salamov A."/>
            <person name="Simmons B.A."/>
            <person name="Magnuson J.K."/>
            <person name="Henrissat B."/>
            <person name="Mortensen U.H."/>
            <person name="Larsen T.O."/>
            <person name="De vries R.P."/>
            <person name="Grigoriev I.V."/>
            <person name="Machida M."/>
            <person name="Baker S.E."/>
            <person name="Andersen M.R."/>
        </authorList>
    </citation>
    <scope>NUCLEOTIDE SEQUENCE [LARGE SCALE GENOMIC DNA]</scope>
    <source>
        <strain evidence="2 3">CBS 117635</strain>
    </source>
</reference>